<dbReference type="PANTHER" id="PTHR44119:SF4">
    <property type="entry name" value="AEROBIC COBALTOCHELATASE SUBUNIT COBN"/>
    <property type="match status" value="1"/>
</dbReference>
<proteinExistence type="predicted"/>
<dbReference type="Pfam" id="PF02514">
    <property type="entry name" value="CobN-Mg_chel"/>
    <property type="match status" value="1"/>
</dbReference>
<dbReference type="GO" id="GO:0051116">
    <property type="term" value="F:cobaltochelatase activity"/>
    <property type="evidence" value="ECO:0007669"/>
    <property type="project" value="UniProtKB-EC"/>
</dbReference>
<evidence type="ECO:0000313" key="2">
    <source>
        <dbReference type="EMBL" id="CRY74774.1"/>
    </source>
</evidence>
<dbReference type="GO" id="GO:0009236">
    <property type="term" value="P:cobalamin biosynthetic process"/>
    <property type="evidence" value="ECO:0007669"/>
    <property type="project" value="InterPro"/>
</dbReference>
<feature type="domain" description="CobN/magnesium chelatase" evidence="1">
    <location>
        <begin position="98"/>
        <end position="1191"/>
    </location>
</feature>
<gene>
    <name evidence="2" type="primary">cobN</name>
    <name evidence="2" type="ORF">ERS450000_00935</name>
</gene>
<dbReference type="InterPro" id="IPR011953">
    <property type="entry name" value="Cobalto_CobN"/>
</dbReference>
<dbReference type="EMBL" id="LN868938">
    <property type="protein sequence ID" value="CRY74774.1"/>
    <property type="molecule type" value="Genomic_DNA"/>
</dbReference>
<dbReference type="KEGG" id="nfr:ERS450000_00935"/>
<name>A0A0H5NHR4_NOCFR</name>
<protein>
    <submittedName>
        <fullName evidence="2">Aerobic cobaltochelatase subunit CobN</fullName>
        <ecNumber evidence="2">6.6.1.2</ecNumber>
    </submittedName>
</protein>
<keyword evidence="2" id="KW-0436">Ligase</keyword>
<dbReference type="Proteomes" id="UP000057820">
    <property type="component" value="Chromosome 1"/>
</dbReference>
<accession>A0A0H5NHR4</accession>
<organism evidence="2 3">
    <name type="scientific">Nocardia farcinica</name>
    <dbReference type="NCBI Taxonomy" id="37329"/>
    <lineage>
        <taxon>Bacteria</taxon>
        <taxon>Bacillati</taxon>
        <taxon>Actinomycetota</taxon>
        <taxon>Actinomycetes</taxon>
        <taxon>Mycobacteriales</taxon>
        <taxon>Nocardiaceae</taxon>
        <taxon>Nocardia</taxon>
    </lineage>
</organism>
<evidence type="ECO:0000259" key="1">
    <source>
        <dbReference type="Pfam" id="PF02514"/>
    </source>
</evidence>
<sequence length="1208" mass="130398">MILLLSTSDTDLLSARASGADYRLGNPARLLVDDLPGLLDGADLVIVRILGGKRAWAEGLAALQDSGVPMVALGGEIAPDAELMECSTVPGGVAADAHNYLAAGGPENLRQLHNFLSDTVLLTGHGFEPPVHLPAWGELDREPAALGPDAPTVGIVYYRAQHLAGNTAYVEALCRAVEDAGARALPVYCASLRTAEPELLATLGRAEALVVTVLAAGGTKPATASAGGDDEAWDVGALAALDVPILQGLCLTTGRAQWEDNDDGLSPLDVATQVAVPEFDGRIITVPFSFKEFDADGLSTYVPDPERAARVAGIAVRHARLRHIPAADKRLALMLSAYPTKHARIGNAVGLDTPASTIALLHELRTAGYDLGEPGEVPGLAEHDGDALMHALIAAGGQDPDWLTAEQLEGNPIRIGADTYTAWFGTLPAELRDAVVEAWGPPPGDLYVDRSADPKGEIVIAALRFGNIVLMVQPPRGFGENPVAIYHDPDLPPSHHYLAAYRWLAAPVEQGGFGADAMVHIGKHGNLEWLPGKTLGMSAACGTDAALGDLPLIYPFLVNDPGEGTQAKRRAHATLVDHLIPPMARAESYGDIARLEQLLDEHANISALDPAKLPAIRQQIWTLMRAAEMDRDLGLEERPDEDSFDDMLLHVDGWLCEIKDVQIRDGLHVLGQPPVGAAEVDLVLAMLRARQLWGGETTVPGLREALGLDESGSESRERVDAVEERARELLLALQAADWSVDAVDGLIDRFAGQLFADAGGDRESVSAVLRFAATEVVPRLRGTGQEIARVLHALDGGFVPAGPSGSPLRGLINVLPTGRNFYSVDPKAVPSRLAWETGQAMADSLLQRYLADQGEYPRSVGLSVWGTSAMRTSGDDIAEVLALLGVRPVWDEASRRVTTLEVIPLAELGRPRIDVTVRISGFFRDAFPHVLALLDDAVRLVADLDEPAEDNYVRAHTLADVAEHGDRRRATTRIFGSKPGTYGAGLLQLIDSKSWRSDDDLAQVYTTWGGYAYGRGLDGAPAAEDMRSAYRRIAVAAKNTDTREHDIADSDDYFQYHGGMVATVRALTGTNPQAYIGDSTRPDAVRTRTLSEETTRVFRARVVNPRWLEAMRRHGYKGAFEMAATVDYLFGYDATTDVVADWMYEKLSESYVFDETNRKFMQQSNPWALHGIAERLLEAAERGMWSAPEQQTLDRLRQVYLETEGELE</sequence>
<dbReference type="NCBIfam" id="TIGR02257">
    <property type="entry name" value="cobalto_cobN"/>
    <property type="match status" value="1"/>
</dbReference>
<dbReference type="PANTHER" id="PTHR44119">
    <property type="entry name" value="MAGNESIUM-CHELATASE SUBUNIT CHLH, CHLOROPLASTIC"/>
    <property type="match status" value="1"/>
</dbReference>
<dbReference type="EC" id="6.6.1.2" evidence="2"/>
<dbReference type="InterPro" id="IPR003672">
    <property type="entry name" value="CobN/Mg_chltase"/>
</dbReference>
<reference evidence="3" key="1">
    <citation type="submission" date="2015-03" db="EMBL/GenBank/DDBJ databases">
        <authorList>
            <consortium name="Pathogen Informatics"/>
        </authorList>
    </citation>
    <scope>NUCLEOTIDE SEQUENCE [LARGE SCALE GENOMIC DNA]</scope>
    <source>
        <strain evidence="3">NCTC11134</strain>
    </source>
</reference>
<dbReference type="AlphaFoldDB" id="A0A0H5NHR4"/>
<evidence type="ECO:0000313" key="3">
    <source>
        <dbReference type="Proteomes" id="UP000057820"/>
    </source>
</evidence>
<dbReference type="RefSeq" id="WP_060590727.1">
    <property type="nucleotide sequence ID" value="NZ_CP031418.1"/>
</dbReference>
<dbReference type="CDD" id="cd10150">
    <property type="entry name" value="CobN_like"/>
    <property type="match status" value="1"/>
</dbReference>